<comment type="caution">
    <text evidence="1">The sequence shown here is derived from an EMBL/GenBank/DDBJ whole genome shotgun (WGS) entry which is preliminary data.</text>
</comment>
<reference evidence="1" key="1">
    <citation type="submission" date="2022-07" db="EMBL/GenBank/DDBJ databases">
        <title>The genome of Lyophyllum shimeji provides insight into the initial evolution of ectomycorrhizal fungal genome.</title>
        <authorList>
            <person name="Kobayashi Y."/>
            <person name="Shibata T."/>
            <person name="Hirakawa H."/>
            <person name="Shigenobu S."/>
            <person name="Nishiyama T."/>
            <person name="Yamada A."/>
            <person name="Hasebe M."/>
            <person name="Kawaguchi M."/>
        </authorList>
    </citation>
    <scope>NUCLEOTIDE SEQUENCE</scope>
    <source>
        <strain evidence="1">AT787</strain>
    </source>
</reference>
<name>A0A9P3PWK1_LYOSH</name>
<organism evidence="1 2">
    <name type="scientific">Lyophyllum shimeji</name>
    <name type="common">Hon-shimeji</name>
    <name type="synonym">Tricholoma shimeji</name>
    <dbReference type="NCBI Taxonomy" id="47721"/>
    <lineage>
        <taxon>Eukaryota</taxon>
        <taxon>Fungi</taxon>
        <taxon>Dikarya</taxon>
        <taxon>Basidiomycota</taxon>
        <taxon>Agaricomycotina</taxon>
        <taxon>Agaricomycetes</taxon>
        <taxon>Agaricomycetidae</taxon>
        <taxon>Agaricales</taxon>
        <taxon>Tricholomatineae</taxon>
        <taxon>Lyophyllaceae</taxon>
        <taxon>Lyophyllum</taxon>
    </lineage>
</organism>
<dbReference type="AlphaFoldDB" id="A0A9P3PWK1"/>
<dbReference type="EMBL" id="BRPK01000013">
    <property type="protein sequence ID" value="GLB43303.1"/>
    <property type="molecule type" value="Genomic_DNA"/>
</dbReference>
<keyword evidence="2" id="KW-1185">Reference proteome</keyword>
<gene>
    <name evidence="1" type="ORF">LshimejAT787_1302040</name>
</gene>
<sequence>MALLDPAQEHFRKFEHCSDQVNNEAYGTTEVGNVDDSASVPSTRVVVSCFAEKGGFKDTSPELLSHVLCAAYT</sequence>
<evidence type="ECO:0000313" key="2">
    <source>
        <dbReference type="Proteomes" id="UP001063166"/>
    </source>
</evidence>
<dbReference type="Proteomes" id="UP001063166">
    <property type="component" value="Unassembled WGS sequence"/>
</dbReference>
<accession>A0A9P3PWK1</accession>
<evidence type="ECO:0000313" key="1">
    <source>
        <dbReference type="EMBL" id="GLB43303.1"/>
    </source>
</evidence>
<protein>
    <submittedName>
        <fullName evidence="1">Uncharacterized protein</fullName>
    </submittedName>
</protein>
<proteinExistence type="predicted"/>